<dbReference type="PROSITE" id="PS51257">
    <property type="entry name" value="PROKAR_LIPOPROTEIN"/>
    <property type="match status" value="1"/>
</dbReference>
<dbReference type="AlphaFoldDB" id="A0A6P2GBQ5"/>
<dbReference type="EMBL" id="CABVLY010000014">
    <property type="protein sequence ID" value="VVU50967.1"/>
    <property type="molecule type" value="Genomic_DNA"/>
</dbReference>
<reference evidence="1 2" key="1">
    <citation type="submission" date="2019-09" db="EMBL/GenBank/DDBJ databases">
        <authorList>
            <person name="Depoorter E."/>
        </authorList>
    </citation>
    <scope>NUCLEOTIDE SEQUENCE [LARGE SCALE GENOMIC DNA]</scope>
    <source>
        <strain evidence="1">LMG 20980</strain>
    </source>
</reference>
<sequence length="609" mass="64256">MQHFGRLTLKHWKMVVAPLVGALAACGGGESPDGAAVTGQQLAAAPAAGQQAGATPGTLYVDCSSGSNGNGNGSGNVKASPATLGTPAHPVDDLATLNRIVLTPGTHVRFKRGTTCYGSFSPAAGSTGAAGAPIVVDAYGDPKAPRPVIAAGCTDAATDPDQSLTEQHKTASGFSGYYSLCKSDNPTVNRAAIYLYNTQYWDIRSLELTNDATTPGGRLGLYVRLEDYGTGSHYHVDDVYVHHVRGYLQDVAGNTVGSYKTTGGMLFEVTRDNEVVGTKEKPTGFDDIAVENSEIYNVDAVALSTRSAWMCRVGGAPCGDYPPYKGNPAYLTNPATQAASEYLPMTRVVLRNNLIHNVGGDGIIVRTATAPVVEANHLYDIWMRAPGNSAGAWAINTDDALFRYNEVNGVRLQNNIEAGDGMAFDADLGTRNTRVTANFSHDNDGGLMLFCGCGSDGLGHVAQETGAIVDNNLSLNDKRRIISAAGSADSVVRDNVVITRTPGLVTPIVENLSYANAFQVTGNRFYNASDSGAIFRTKNPQGSYANIVWSGNAYFGYAADPEFAGPNYRHGAEPDTVQPFAGQNVDAAAGAWFAASGFDRNRYRAPRVH</sequence>
<evidence type="ECO:0000313" key="1">
    <source>
        <dbReference type="EMBL" id="VVU50967.1"/>
    </source>
</evidence>
<dbReference type="Proteomes" id="UP000494201">
    <property type="component" value="Unassembled WGS sequence"/>
</dbReference>
<proteinExistence type="predicted"/>
<protein>
    <submittedName>
        <fullName evidence="1">Uncharacterized protein</fullName>
    </submittedName>
</protein>
<dbReference type="Gene3D" id="2.160.20.10">
    <property type="entry name" value="Single-stranded right-handed beta-helix, Pectin lyase-like"/>
    <property type="match status" value="1"/>
</dbReference>
<accession>A0A6P2GBQ5</accession>
<dbReference type="InterPro" id="IPR012334">
    <property type="entry name" value="Pectin_lyas_fold"/>
</dbReference>
<gene>
    <name evidence="1" type="ORF">BAN20980_03687</name>
</gene>
<evidence type="ECO:0000313" key="2">
    <source>
        <dbReference type="Proteomes" id="UP000494201"/>
    </source>
</evidence>
<dbReference type="InterPro" id="IPR011050">
    <property type="entry name" value="Pectin_lyase_fold/virulence"/>
</dbReference>
<name>A0A6P2GBQ5_9BURK</name>
<dbReference type="SUPFAM" id="SSF51126">
    <property type="entry name" value="Pectin lyase-like"/>
    <property type="match status" value="1"/>
</dbReference>
<organism evidence="1 2">
    <name type="scientific">Burkholderia anthina</name>
    <dbReference type="NCBI Taxonomy" id="179879"/>
    <lineage>
        <taxon>Bacteria</taxon>
        <taxon>Pseudomonadati</taxon>
        <taxon>Pseudomonadota</taxon>
        <taxon>Betaproteobacteria</taxon>
        <taxon>Burkholderiales</taxon>
        <taxon>Burkholderiaceae</taxon>
        <taxon>Burkholderia</taxon>
        <taxon>Burkholderia cepacia complex</taxon>
    </lineage>
</organism>